<gene>
    <name evidence="1" type="ORF">BS47DRAFT_1490486</name>
</gene>
<dbReference type="Proteomes" id="UP000886523">
    <property type="component" value="Unassembled WGS sequence"/>
</dbReference>
<proteinExistence type="predicted"/>
<protein>
    <submittedName>
        <fullName evidence="1">Uncharacterized protein</fullName>
    </submittedName>
</protein>
<keyword evidence="2" id="KW-1185">Reference proteome</keyword>
<sequence length="176" mass="20220">MSRQLDDSDEALLQAALSSFRIFLRRAELQTLRLQAECSRAEWEACRLAEEKRERRHQGSSLEKGNPGNRQFHGGSWFYSATKCHGRSNASRSHNWGSPTAPSPIIAREPFVASEEDSRISRHWEDIHLVDSSFLSLPEIFPRRRQLERALAPLLTDYPLEYLNLLHLLHPSSAED</sequence>
<dbReference type="AlphaFoldDB" id="A0A9P6AD68"/>
<evidence type="ECO:0000313" key="1">
    <source>
        <dbReference type="EMBL" id="KAF9503190.1"/>
    </source>
</evidence>
<dbReference type="EMBL" id="MU129419">
    <property type="protein sequence ID" value="KAF9503190.1"/>
    <property type="molecule type" value="Genomic_DNA"/>
</dbReference>
<accession>A0A9P6AD68</accession>
<organism evidence="1 2">
    <name type="scientific">Hydnum rufescens UP504</name>
    <dbReference type="NCBI Taxonomy" id="1448309"/>
    <lineage>
        <taxon>Eukaryota</taxon>
        <taxon>Fungi</taxon>
        <taxon>Dikarya</taxon>
        <taxon>Basidiomycota</taxon>
        <taxon>Agaricomycotina</taxon>
        <taxon>Agaricomycetes</taxon>
        <taxon>Cantharellales</taxon>
        <taxon>Hydnaceae</taxon>
        <taxon>Hydnum</taxon>
    </lineage>
</organism>
<reference evidence="1" key="1">
    <citation type="journal article" date="2020" name="Nat. Commun.">
        <title>Large-scale genome sequencing of mycorrhizal fungi provides insights into the early evolution of symbiotic traits.</title>
        <authorList>
            <person name="Miyauchi S."/>
            <person name="Kiss E."/>
            <person name="Kuo A."/>
            <person name="Drula E."/>
            <person name="Kohler A."/>
            <person name="Sanchez-Garcia M."/>
            <person name="Morin E."/>
            <person name="Andreopoulos B."/>
            <person name="Barry K.W."/>
            <person name="Bonito G."/>
            <person name="Buee M."/>
            <person name="Carver A."/>
            <person name="Chen C."/>
            <person name="Cichocki N."/>
            <person name="Clum A."/>
            <person name="Culley D."/>
            <person name="Crous P.W."/>
            <person name="Fauchery L."/>
            <person name="Girlanda M."/>
            <person name="Hayes R.D."/>
            <person name="Keri Z."/>
            <person name="LaButti K."/>
            <person name="Lipzen A."/>
            <person name="Lombard V."/>
            <person name="Magnuson J."/>
            <person name="Maillard F."/>
            <person name="Murat C."/>
            <person name="Nolan M."/>
            <person name="Ohm R.A."/>
            <person name="Pangilinan J."/>
            <person name="Pereira M.F."/>
            <person name="Perotto S."/>
            <person name="Peter M."/>
            <person name="Pfister S."/>
            <person name="Riley R."/>
            <person name="Sitrit Y."/>
            <person name="Stielow J.B."/>
            <person name="Szollosi G."/>
            <person name="Zifcakova L."/>
            <person name="Stursova M."/>
            <person name="Spatafora J.W."/>
            <person name="Tedersoo L."/>
            <person name="Vaario L.M."/>
            <person name="Yamada A."/>
            <person name="Yan M."/>
            <person name="Wang P."/>
            <person name="Xu J."/>
            <person name="Bruns T."/>
            <person name="Baldrian P."/>
            <person name="Vilgalys R."/>
            <person name="Dunand C."/>
            <person name="Henrissat B."/>
            <person name="Grigoriev I.V."/>
            <person name="Hibbett D."/>
            <person name="Nagy L.G."/>
            <person name="Martin F.M."/>
        </authorList>
    </citation>
    <scope>NUCLEOTIDE SEQUENCE</scope>
    <source>
        <strain evidence="1">UP504</strain>
    </source>
</reference>
<name>A0A9P6AD68_9AGAM</name>
<comment type="caution">
    <text evidence="1">The sequence shown here is derived from an EMBL/GenBank/DDBJ whole genome shotgun (WGS) entry which is preliminary data.</text>
</comment>
<evidence type="ECO:0000313" key="2">
    <source>
        <dbReference type="Proteomes" id="UP000886523"/>
    </source>
</evidence>